<protein>
    <recommendedName>
        <fullName evidence="3">Transposase</fullName>
    </recommendedName>
</protein>
<gene>
    <name evidence="1" type="ORF">GCM10023346_41160</name>
</gene>
<evidence type="ECO:0008006" key="3">
    <source>
        <dbReference type="Google" id="ProtNLM"/>
    </source>
</evidence>
<sequence>MGLTMGERKAASKHLAESYRAGDRVRMGRILDELVELTGWHRDHARAVLRHALDPPRPRACGPGACGQDVPRCTGPTCRRGW</sequence>
<dbReference type="EMBL" id="BAABKK010000031">
    <property type="protein sequence ID" value="GAA5200034.1"/>
    <property type="molecule type" value="Genomic_DNA"/>
</dbReference>
<accession>A0ABP9SP55</accession>
<keyword evidence="2" id="KW-1185">Reference proteome</keyword>
<proteinExistence type="predicted"/>
<organism evidence="1 2">
    <name type="scientific">Arthrobacter gyeryongensis</name>
    <dbReference type="NCBI Taxonomy" id="1650592"/>
    <lineage>
        <taxon>Bacteria</taxon>
        <taxon>Bacillati</taxon>
        <taxon>Actinomycetota</taxon>
        <taxon>Actinomycetes</taxon>
        <taxon>Micrococcales</taxon>
        <taxon>Micrococcaceae</taxon>
        <taxon>Arthrobacter</taxon>
    </lineage>
</organism>
<name>A0ABP9SP55_9MICC</name>
<dbReference type="Proteomes" id="UP001500200">
    <property type="component" value="Unassembled WGS sequence"/>
</dbReference>
<evidence type="ECO:0000313" key="2">
    <source>
        <dbReference type="Proteomes" id="UP001500200"/>
    </source>
</evidence>
<evidence type="ECO:0000313" key="1">
    <source>
        <dbReference type="EMBL" id="GAA5200034.1"/>
    </source>
</evidence>
<comment type="caution">
    <text evidence="1">The sequence shown here is derived from an EMBL/GenBank/DDBJ whole genome shotgun (WGS) entry which is preliminary data.</text>
</comment>
<reference evidence="2" key="1">
    <citation type="journal article" date="2019" name="Int. J. Syst. Evol. Microbiol.">
        <title>The Global Catalogue of Microorganisms (GCM) 10K type strain sequencing project: providing services to taxonomists for standard genome sequencing and annotation.</title>
        <authorList>
            <consortium name="The Broad Institute Genomics Platform"/>
            <consortium name="The Broad Institute Genome Sequencing Center for Infectious Disease"/>
            <person name="Wu L."/>
            <person name="Ma J."/>
        </authorList>
    </citation>
    <scope>NUCLEOTIDE SEQUENCE [LARGE SCALE GENOMIC DNA]</scope>
    <source>
        <strain evidence="2">JCM 18514</strain>
    </source>
</reference>